<evidence type="ECO:0000313" key="4">
    <source>
        <dbReference type="EMBL" id="GAG36249.1"/>
    </source>
</evidence>
<name>X0WZ57_9ZZZZ</name>
<comment type="caution">
    <text evidence="4">The sequence shown here is derived from an EMBL/GenBank/DDBJ whole genome shotgun (WGS) entry which is preliminary data.</text>
</comment>
<reference evidence="4" key="1">
    <citation type="journal article" date="2014" name="Front. Microbiol.">
        <title>High frequency of phylogenetically diverse reductive dehalogenase-homologous genes in deep subseafloor sedimentary metagenomes.</title>
        <authorList>
            <person name="Kawai M."/>
            <person name="Futagami T."/>
            <person name="Toyoda A."/>
            <person name="Takaki Y."/>
            <person name="Nishi S."/>
            <person name="Hori S."/>
            <person name="Arai W."/>
            <person name="Tsubouchi T."/>
            <person name="Morono Y."/>
            <person name="Uchiyama I."/>
            <person name="Ito T."/>
            <person name="Fujiyama A."/>
            <person name="Inagaki F."/>
            <person name="Takami H."/>
        </authorList>
    </citation>
    <scope>NUCLEOTIDE SEQUENCE</scope>
    <source>
        <strain evidence="4">Expedition CK06-06</strain>
    </source>
</reference>
<evidence type="ECO:0000259" key="3">
    <source>
        <dbReference type="Pfam" id="PF01336"/>
    </source>
</evidence>
<organism evidence="4">
    <name type="scientific">marine sediment metagenome</name>
    <dbReference type="NCBI Taxonomy" id="412755"/>
    <lineage>
        <taxon>unclassified sequences</taxon>
        <taxon>metagenomes</taxon>
        <taxon>ecological metagenomes</taxon>
    </lineage>
</organism>
<keyword evidence="2" id="KW-0436">Ligase</keyword>
<evidence type="ECO:0000256" key="2">
    <source>
        <dbReference type="ARBA" id="ARBA00023146"/>
    </source>
</evidence>
<sequence>MLKSHNCGELREKHAGQKVTLAGWVHRRRDHGGKVFIDLRDREGIVQVVFNPQVSQEAYEIAGSLRSEYVIQVTGEVAPRPEGTRNPKLDT</sequence>
<keyword evidence="2" id="KW-0030">Aminoacyl-tRNA synthetase</keyword>
<dbReference type="PANTHER" id="PTHR22594:SF5">
    <property type="entry name" value="ASPARTATE--TRNA LIGASE, MITOCHONDRIAL"/>
    <property type="match status" value="1"/>
</dbReference>
<dbReference type="GO" id="GO:0004815">
    <property type="term" value="F:aspartate-tRNA ligase activity"/>
    <property type="evidence" value="ECO:0007669"/>
    <property type="project" value="TreeGrafter"/>
</dbReference>
<accession>X0WZ57</accession>
<dbReference type="InterPro" id="IPR012340">
    <property type="entry name" value="NA-bd_OB-fold"/>
</dbReference>
<evidence type="ECO:0000256" key="1">
    <source>
        <dbReference type="ARBA" id="ARBA00022917"/>
    </source>
</evidence>
<dbReference type="Gene3D" id="2.40.50.140">
    <property type="entry name" value="Nucleic acid-binding proteins"/>
    <property type="match status" value="1"/>
</dbReference>
<dbReference type="GO" id="GO:0006422">
    <property type="term" value="P:aspartyl-tRNA aminoacylation"/>
    <property type="evidence" value="ECO:0007669"/>
    <property type="project" value="TreeGrafter"/>
</dbReference>
<dbReference type="SUPFAM" id="SSF50249">
    <property type="entry name" value="Nucleic acid-binding proteins"/>
    <property type="match status" value="1"/>
</dbReference>
<feature type="domain" description="OB" evidence="3">
    <location>
        <begin position="19"/>
        <end position="83"/>
    </location>
</feature>
<dbReference type="EMBL" id="BARS01041811">
    <property type="protein sequence ID" value="GAG36249.1"/>
    <property type="molecule type" value="Genomic_DNA"/>
</dbReference>
<dbReference type="CDD" id="cd04317">
    <property type="entry name" value="EcAspRS_like_N"/>
    <property type="match status" value="1"/>
</dbReference>
<dbReference type="InterPro" id="IPR004365">
    <property type="entry name" value="NA-bd_OB_tRNA"/>
</dbReference>
<feature type="non-terminal residue" evidence="4">
    <location>
        <position position="91"/>
    </location>
</feature>
<keyword evidence="1" id="KW-0648">Protein biosynthesis</keyword>
<dbReference type="AlphaFoldDB" id="X0WZ57"/>
<dbReference type="Pfam" id="PF01336">
    <property type="entry name" value="tRNA_anti-codon"/>
    <property type="match status" value="1"/>
</dbReference>
<proteinExistence type="predicted"/>
<dbReference type="GO" id="GO:0003676">
    <property type="term" value="F:nucleic acid binding"/>
    <property type="evidence" value="ECO:0007669"/>
    <property type="project" value="InterPro"/>
</dbReference>
<protein>
    <recommendedName>
        <fullName evidence="3">OB domain-containing protein</fullName>
    </recommendedName>
</protein>
<gene>
    <name evidence="4" type="ORF">S01H1_63519</name>
</gene>
<dbReference type="PANTHER" id="PTHR22594">
    <property type="entry name" value="ASPARTYL/LYSYL-TRNA SYNTHETASE"/>
    <property type="match status" value="1"/>
</dbReference>
<dbReference type="GO" id="GO:0005524">
    <property type="term" value="F:ATP binding"/>
    <property type="evidence" value="ECO:0007669"/>
    <property type="project" value="UniProtKB-KW"/>
</dbReference>
<dbReference type="InterPro" id="IPR047089">
    <property type="entry name" value="Asp-tRNA-ligase_1_N"/>
</dbReference>